<reference evidence="8" key="1">
    <citation type="submission" date="2019-09" db="EMBL/GenBank/DDBJ databases">
        <title>Draft genome information of white flower Hibiscus syriacus.</title>
        <authorList>
            <person name="Kim Y.-M."/>
        </authorList>
    </citation>
    <scope>NUCLEOTIDE SEQUENCE [LARGE SCALE GENOMIC DNA]</scope>
    <source>
        <strain evidence="8">YM2019G1</strain>
    </source>
</reference>
<evidence type="ECO:0000256" key="5">
    <source>
        <dbReference type="ARBA" id="ARBA00023136"/>
    </source>
</evidence>
<keyword evidence="2 6" id="KW-0812">Transmembrane</keyword>
<evidence type="ECO:0000256" key="4">
    <source>
        <dbReference type="ARBA" id="ARBA00022989"/>
    </source>
</evidence>
<dbReference type="AlphaFoldDB" id="A0A6A3CML8"/>
<evidence type="ECO:0000256" key="3">
    <source>
        <dbReference type="ARBA" id="ARBA00022729"/>
    </source>
</evidence>
<dbReference type="EMBL" id="VEPZ02000252">
    <property type="protein sequence ID" value="KAE8728621.1"/>
    <property type="molecule type" value="Genomic_DNA"/>
</dbReference>
<feature type="transmembrane region" description="Helical" evidence="6">
    <location>
        <begin position="165"/>
        <end position="192"/>
    </location>
</feature>
<dbReference type="GO" id="GO:0016020">
    <property type="term" value="C:membrane"/>
    <property type="evidence" value="ECO:0007669"/>
    <property type="project" value="UniProtKB-SubCell"/>
</dbReference>
<feature type="transmembrane region" description="Helical" evidence="6">
    <location>
        <begin position="204"/>
        <end position="226"/>
    </location>
</feature>
<feature type="transmembrane region" description="Helical" evidence="6">
    <location>
        <begin position="247"/>
        <end position="266"/>
    </location>
</feature>
<proteinExistence type="predicted"/>
<feature type="domain" description="GOST seven transmembrane" evidence="7">
    <location>
        <begin position="238"/>
        <end position="312"/>
    </location>
</feature>
<feature type="transmembrane region" description="Helical" evidence="6">
    <location>
        <begin position="286"/>
        <end position="308"/>
    </location>
</feature>
<evidence type="ECO:0000313" key="9">
    <source>
        <dbReference type="Proteomes" id="UP000436088"/>
    </source>
</evidence>
<keyword evidence="9" id="KW-1185">Reference proteome</keyword>
<dbReference type="InterPro" id="IPR053937">
    <property type="entry name" value="GOST_TM"/>
</dbReference>
<dbReference type="Pfam" id="PF06814">
    <property type="entry name" value="GOST_TM"/>
    <property type="match status" value="2"/>
</dbReference>
<keyword evidence="4 6" id="KW-1133">Transmembrane helix</keyword>
<accession>A0A6A3CML8</accession>
<sequence length="340" mass="38269">MLNIKEVSQFIFFFERLKLWGDDWGFGLRGQRAVCCAADLAKLDVCSEGEVIYRPSAVTPNWPKVFGVAFKEDDEVANLRYRSIKVTKTGMYNLYFIHCDANLKDLTVEGKTVWKNPAGYLPVCKILERGTSFANCITLVITLGMLEMALWYFDYAEFNENGIRPVAITVWAVTFGTIKCTVSRIIILMLSMGYGVVRPTLGGLTLKVIMLGVTFFLASEVLELVENAGAVSDLSGKARRMMVKLDIYRRFTNALVVAVIVSVGWTCYELYFKSNYVYNEQWQTAWIIPAFWQVLSFSMLCVICILWAPSRTLTRSAAEARPLQGSNGATNGDLEEDKTD</sequence>
<dbReference type="PANTHER" id="PTHR21229:SF15">
    <property type="entry name" value="LUNG SEVEN TRANSMEMBRANE RECEPTOR FAMILY PROTEIN"/>
    <property type="match status" value="1"/>
</dbReference>
<gene>
    <name evidence="8" type="ORF">F3Y22_tig00004159pilonHSYRG00019</name>
</gene>
<feature type="domain" description="GOST seven transmembrane" evidence="7">
    <location>
        <begin position="135"/>
        <end position="235"/>
    </location>
</feature>
<comment type="subcellular location">
    <subcellularLocation>
        <location evidence="1">Membrane</location>
        <topology evidence="1">Multi-pass membrane protein</topology>
    </subcellularLocation>
</comment>
<evidence type="ECO:0000256" key="2">
    <source>
        <dbReference type="ARBA" id="ARBA00022692"/>
    </source>
</evidence>
<protein>
    <submittedName>
        <fullName evidence="8">Lung seven transmembrane receptor family protein isoform 2</fullName>
    </submittedName>
</protein>
<evidence type="ECO:0000259" key="7">
    <source>
        <dbReference type="Pfam" id="PF06814"/>
    </source>
</evidence>
<dbReference type="GO" id="GO:0005794">
    <property type="term" value="C:Golgi apparatus"/>
    <property type="evidence" value="ECO:0007669"/>
    <property type="project" value="TreeGrafter"/>
</dbReference>
<keyword evidence="3" id="KW-0732">Signal</keyword>
<organism evidence="8 9">
    <name type="scientific">Hibiscus syriacus</name>
    <name type="common">Rose of Sharon</name>
    <dbReference type="NCBI Taxonomy" id="106335"/>
    <lineage>
        <taxon>Eukaryota</taxon>
        <taxon>Viridiplantae</taxon>
        <taxon>Streptophyta</taxon>
        <taxon>Embryophyta</taxon>
        <taxon>Tracheophyta</taxon>
        <taxon>Spermatophyta</taxon>
        <taxon>Magnoliopsida</taxon>
        <taxon>eudicotyledons</taxon>
        <taxon>Gunneridae</taxon>
        <taxon>Pentapetalae</taxon>
        <taxon>rosids</taxon>
        <taxon>malvids</taxon>
        <taxon>Malvales</taxon>
        <taxon>Malvaceae</taxon>
        <taxon>Malvoideae</taxon>
        <taxon>Hibiscus</taxon>
    </lineage>
</organism>
<name>A0A6A3CML8_HIBSY</name>
<keyword evidence="8" id="KW-0675">Receptor</keyword>
<comment type="caution">
    <text evidence="8">The sequence shown here is derived from an EMBL/GenBank/DDBJ whole genome shotgun (WGS) entry which is preliminary data.</text>
</comment>
<feature type="transmembrane region" description="Helical" evidence="6">
    <location>
        <begin position="132"/>
        <end position="153"/>
    </location>
</feature>
<keyword evidence="5 6" id="KW-0472">Membrane</keyword>
<evidence type="ECO:0000256" key="6">
    <source>
        <dbReference type="SAM" id="Phobius"/>
    </source>
</evidence>
<evidence type="ECO:0000256" key="1">
    <source>
        <dbReference type="ARBA" id="ARBA00004141"/>
    </source>
</evidence>
<dbReference type="InterPro" id="IPR009637">
    <property type="entry name" value="GPR107/GPR108-like"/>
</dbReference>
<evidence type="ECO:0000313" key="8">
    <source>
        <dbReference type="EMBL" id="KAE8728621.1"/>
    </source>
</evidence>
<dbReference type="Proteomes" id="UP000436088">
    <property type="component" value="Unassembled WGS sequence"/>
</dbReference>
<dbReference type="PANTHER" id="PTHR21229">
    <property type="entry name" value="LUNG SEVEN TRANSMEMBRANE RECEPTOR"/>
    <property type="match status" value="1"/>
</dbReference>